<proteinExistence type="predicted"/>
<name>A0A9Q3FQI6_9BASI</name>
<dbReference type="AlphaFoldDB" id="A0A9Q3FQI6"/>
<gene>
    <name evidence="2" type="ORF">O181_084605</name>
</gene>
<sequence>MNNCTPQNYILGNDYLNIYGIDINNHKNRYFIIVENRIKKFAFPVERREITIIRQVKNVNKERFLAYKFSEGKMSPKLTLEIKEDLIEILFQYREGFSFDNELLGAIKVHEVEIILNVERPYPPLLRRPSYPAGPRAREELETHINEMLKLGVLTKVGHNEDIEVKTPVINTWNSYKSRMVGDFRGLNTYTISDRYPIPRIHEALTQLSKAIFITSMNSLKGFHQNFCKPYARKFLRIIAHCGIYEYLRISLCIKNALYHYKRLINTIFPHELSEVWLIIHIDDIIICSKTWQLHLERLSLVLKTILQVNMKISHKKCNFGLHELKL</sequence>
<dbReference type="PANTHER" id="PTHR24559:SF444">
    <property type="entry name" value="REVERSE TRANSCRIPTASE DOMAIN-CONTAINING PROTEIN"/>
    <property type="match status" value="1"/>
</dbReference>
<dbReference type="InterPro" id="IPR000477">
    <property type="entry name" value="RT_dom"/>
</dbReference>
<accession>A0A9Q3FQI6</accession>
<dbReference type="PANTHER" id="PTHR24559">
    <property type="entry name" value="TRANSPOSON TY3-I GAG-POL POLYPROTEIN"/>
    <property type="match status" value="1"/>
</dbReference>
<dbReference type="InterPro" id="IPR043502">
    <property type="entry name" value="DNA/RNA_pol_sf"/>
</dbReference>
<comment type="caution">
    <text evidence="2">The sequence shown here is derived from an EMBL/GenBank/DDBJ whole genome shotgun (WGS) entry which is preliminary data.</text>
</comment>
<dbReference type="Pfam" id="PF00078">
    <property type="entry name" value="RVT_1"/>
    <property type="match status" value="1"/>
</dbReference>
<dbReference type="SUPFAM" id="SSF56672">
    <property type="entry name" value="DNA/RNA polymerases"/>
    <property type="match status" value="1"/>
</dbReference>
<reference evidence="2" key="1">
    <citation type="submission" date="2021-03" db="EMBL/GenBank/DDBJ databases">
        <title>Draft genome sequence of rust myrtle Austropuccinia psidii MF-1, a brazilian biotype.</title>
        <authorList>
            <person name="Quecine M.C."/>
            <person name="Pachon D.M.R."/>
            <person name="Bonatelli M.L."/>
            <person name="Correr F.H."/>
            <person name="Franceschini L.M."/>
            <person name="Leite T.F."/>
            <person name="Margarido G.R.A."/>
            <person name="Almeida C.A."/>
            <person name="Ferrarezi J.A."/>
            <person name="Labate C.A."/>
        </authorList>
    </citation>
    <scope>NUCLEOTIDE SEQUENCE</scope>
    <source>
        <strain evidence="2">MF-1</strain>
    </source>
</reference>
<dbReference type="Proteomes" id="UP000765509">
    <property type="component" value="Unassembled WGS sequence"/>
</dbReference>
<dbReference type="Gene3D" id="3.10.10.10">
    <property type="entry name" value="HIV Type 1 Reverse Transcriptase, subunit A, domain 1"/>
    <property type="match status" value="1"/>
</dbReference>
<evidence type="ECO:0000259" key="1">
    <source>
        <dbReference type="Pfam" id="PF00078"/>
    </source>
</evidence>
<evidence type="ECO:0000313" key="3">
    <source>
        <dbReference type="Proteomes" id="UP000765509"/>
    </source>
</evidence>
<dbReference type="Gene3D" id="3.30.70.270">
    <property type="match status" value="1"/>
</dbReference>
<dbReference type="InterPro" id="IPR043128">
    <property type="entry name" value="Rev_trsase/Diguanyl_cyclase"/>
</dbReference>
<keyword evidence="3" id="KW-1185">Reference proteome</keyword>
<dbReference type="OrthoDB" id="6776860at2759"/>
<dbReference type="EMBL" id="AVOT02049750">
    <property type="protein sequence ID" value="MBW0544890.1"/>
    <property type="molecule type" value="Genomic_DNA"/>
</dbReference>
<evidence type="ECO:0000313" key="2">
    <source>
        <dbReference type="EMBL" id="MBW0544890.1"/>
    </source>
</evidence>
<protein>
    <recommendedName>
        <fullName evidence="1">Reverse transcriptase domain-containing protein</fullName>
    </recommendedName>
</protein>
<organism evidence="2 3">
    <name type="scientific">Austropuccinia psidii MF-1</name>
    <dbReference type="NCBI Taxonomy" id="1389203"/>
    <lineage>
        <taxon>Eukaryota</taxon>
        <taxon>Fungi</taxon>
        <taxon>Dikarya</taxon>
        <taxon>Basidiomycota</taxon>
        <taxon>Pucciniomycotina</taxon>
        <taxon>Pucciniomycetes</taxon>
        <taxon>Pucciniales</taxon>
        <taxon>Sphaerophragmiaceae</taxon>
        <taxon>Austropuccinia</taxon>
    </lineage>
</organism>
<feature type="domain" description="Reverse transcriptase" evidence="1">
    <location>
        <begin position="177"/>
        <end position="321"/>
    </location>
</feature>
<dbReference type="InterPro" id="IPR053134">
    <property type="entry name" value="RNA-dir_DNA_polymerase"/>
</dbReference>